<accession>A0A0P0WIW9</accession>
<dbReference type="PaxDb" id="39947-A0A0P0WIW9"/>
<proteinExistence type="predicted"/>
<protein>
    <submittedName>
        <fullName evidence="2">Os05g0179450 protein</fullName>
    </submittedName>
</protein>
<feature type="compositionally biased region" description="Basic and acidic residues" evidence="1">
    <location>
        <begin position="247"/>
        <end position="256"/>
    </location>
</feature>
<dbReference type="Gramene" id="Os05t0179450-00">
    <property type="protein sequence ID" value="Os05t0179450-00"/>
    <property type="gene ID" value="Os05g0179450"/>
</dbReference>
<dbReference type="FunCoup" id="A0A0P0WIW9">
    <property type="interactions" value="3"/>
</dbReference>
<feature type="region of interest" description="Disordered" evidence="1">
    <location>
        <begin position="247"/>
        <end position="285"/>
    </location>
</feature>
<reference evidence="3" key="1">
    <citation type="journal article" date="2005" name="Nature">
        <title>The map-based sequence of the rice genome.</title>
        <authorList>
            <consortium name="International rice genome sequencing project (IRGSP)"/>
            <person name="Matsumoto T."/>
            <person name="Wu J."/>
            <person name="Kanamori H."/>
            <person name="Katayose Y."/>
            <person name="Fujisawa M."/>
            <person name="Namiki N."/>
            <person name="Mizuno H."/>
            <person name="Yamamoto K."/>
            <person name="Antonio B.A."/>
            <person name="Baba T."/>
            <person name="Sakata K."/>
            <person name="Nagamura Y."/>
            <person name="Aoki H."/>
            <person name="Arikawa K."/>
            <person name="Arita K."/>
            <person name="Bito T."/>
            <person name="Chiden Y."/>
            <person name="Fujitsuka N."/>
            <person name="Fukunaka R."/>
            <person name="Hamada M."/>
            <person name="Harada C."/>
            <person name="Hayashi A."/>
            <person name="Hijishita S."/>
            <person name="Honda M."/>
            <person name="Hosokawa S."/>
            <person name="Ichikawa Y."/>
            <person name="Idonuma A."/>
            <person name="Iijima M."/>
            <person name="Ikeda M."/>
            <person name="Ikeno M."/>
            <person name="Ito K."/>
            <person name="Ito S."/>
            <person name="Ito T."/>
            <person name="Ito Y."/>
            <person name="Ito Y."/>
            <person name="Iwabuchi A."/>
            <person name="Kamiya K."/>
            <person name="Karasawa W."/>
            <person name="Kurita K."/>
            <person name="Katagiri S."/>
            <person name="Kikuta A."/>
            <person name="Kobayashi H."/>
            <person name="Kobayashi N."/>
            <person name="Machita K."/>
            <person name="Maehara T."/>
            <person name="Masukawa M."/>
            <person name="Mizubayashi T."/>
            <person name="Mukai Y."/>
            <person name="Nagasaki H."/>
            <person name="Nagata Y."/>
            <person name="Naito S."/>
            <person name="Nakashima M."/>
            <person name="Nakama Y."/>
            <person name="Nakamichi Y."/>
            <person name="Nakamura M."/>
            <person name="Meguro A."/>
            <person name="Negishi M."/>
            <person name="Ohta I."/>
            <person name="Ohta T."/>
            <person name="Okamoto M."/>
            <person name="Ono N."/>
            <person name="Saji S."/>
            <person name="Sakaguchi M."/>
            <person name="Sakai K."/>
            <person name="Shibata M."/>
            <person name="Shimokawa T."/>
            <person name="Song J."/>
            <person name="Takazaki Y."/>
            <person name="Terasawa K."/>
            <person name="Tsugane M."/>
            <person name="Tsuji K."/>
            <person name="Ueda S."/>
            <person name="Waki K."/>
            <person name="Yamagata H."/>
            <person name="Yamamoto M."/>
            <person name="Yamamoto S."/>
            <person name="Yamane H."/>
            <person name="Yoshiki S."/>
            <person name="Yoshihara R."/>
            <person name="Yukawa K."/>
            <person name="Zhong H."/>
            <person name="Yano M."/>
            <person name="Yuan Q."/>
            <person name="Ouyang S."/>
            <person name="Liu J."/>
            <person name="Jones K.M."/>
            <person name="Gansberger K."/>
            <person name="Moffat K."/>
            <person name="Hill J."/>
            <person name="Bera J."/>
            <person name="Fadrosh D."/>
            <person name="Jin S."/>
            <person name="Johri S."/>
            <person name="Kim M."/>
            <person name="Overton L."/>
            <person name="Reardon M."/>
            <person name="Tsitrin T."/>
            <person name="Vuong H."/>
            <person name="Weaver B."/>
            <person name="Ciecko A."/>
            <person name="Tallon L."/>
            <person name="Jackson J."/>
            <person name="Pai G."/>
            <person name="Aken S.V."/>
            <person name="Utterback T."/>
            <person name="Reidmuller S."/>
            <person name="Feldblyum T."/>
            <person name="Hsiao J."/>
            <person name="Zismann V."/>
            <person name="Iobst S."/>
            <person name="de Vazeille A.R."/>
            <person name="Buell C.R."/>
            <person name="Ying K."/>
            <person name="Li Y."/>
            <person name="Lu T."/>
            <person name="Huang Y."/>
            <person name="Zhao Q."/>
            <person name="Feng Q."/>
            <person name="Zhang L."/>
            <person name="Zhu J."/>
            <person name="Weng Q."/>
            <person name="Mu J."/>
            <person name="Lu Y."/>
            <person name="Fan D."/>
            <person name="Liu Y."/>
            <person name="Guan J."/>
            <person name="Zhang Y."/>
            <person name="Yu S."/>
            <person name="Liu X."/>
            <person name="Zhang Y."/>
            <person name="Hong G."/>
            <person name="Han B."/>
            <person name="Choisne N."/>
            <person name="Demange N."/>
            <person name="Orjeda G."/>
            <person name="Samain S."/>
            <person name="Cattolico L."/>
            <person name="Pelletier E."/>
            <person name="Couloux A."/>
            <person name="Segurens B."/>
            <person name="Wincker P."/>
            <person name="D'Hont A."/>
            <person name="Scarpelli C."/>
            <person name="Weissenbach J."/>
            <person name="Salanoubat M."/>
            <person name="Quetier F."/>
            <person name="Yu Y."/>
            <person name="Kim H.R."/>
            <person name="Rambo T."/>
            <person name="Currie J."/>
            <person name="Collura K."/>
            <person name="Luo M."/>
            <person name="Yang T."/>
            <person name="Ammiraju J.S.S."/>
            <person name="Engler F."/>
            <person name="Soderlund C."/>
            <person name="Wing R.A."/>
            <person name="Palmer L.E."/>
            <person name="de la Bastide M."/>
            <person name="Spiegel L."/>
            <person name="Nascimento L."/>
            <person name="Zutavern T."/>
            <person name="O'Shaughnessy A."/>
            <person name="Dike S."/>
            <person name="Dedhia N."/>
            <person name="Preston R."/>
            <person name="Balija V."/>
            <person name="McCombie W.R."/>
            <person name="Chow T."/>
            <person name="Chen H."/>
            <person name="Chung M."/>
            <person name="Chen C."/>
            <person name="Shaw J."/>
            <person name="Wu H."/>
            <person name="Hsiao K."/>
            <person name="Chao Y."/>
            <person name="Chu M."/>
            <person name="Cheng C."/>
            <person name="Hour A."/>
            <person name="Lee P."/>
            <person name="Lin S."/>
            <person name="Lin Y."/>
            <person name="Liou J."/>
            <person name="Liu S."/>
            <person name="Hsing Y."/>
            <person name="Raghuvanshi S."/>
            <person name="Mohanty A."/>
            <person name="Bharti A.K."/>
            <person name="Gaur A."/>
            <person name="Gupta V."/>
            <person name="Kumar D."/>
            <person name="Ravi V."/>
            <person name="Vij S."/>
            <person name="Kapur A."/>
            <person name="Khurana P."/>
            <person name="Khurana P."/>
            <person name="Khurana J.P."/>
            <person name="Tyagi A.K."/>
            <person name="Gaikwad K."/>
            <person name="Singh A."/>
            <person name="Dalal V."/>
            <person name="Srivastava S."/>
            <person name="Dixit A."/>
            <person name="Pal A.K."/>
            <person name="Ghazi I.A."/>
            <person name="Yadav M."/>
            <person name="Pandit A."/>
            <person name="Bhargava A."/>
            <person name="Sureshbabu K."/>
            <person name="Batra K."/>
            <person name="Sharma T.R."/>
            <person name="Mohapatra T."/>
            <person name="Singh N.K."/>
            <person name="Messing J."/>
            <person name="Nelson A.B."/>
            <person name="Fuks G."/>
            <person name="Kavchok S."/>
            <person name="Keizer G."/>
            <person name="Linton E."/>
            <person name="Llaca V."/>
            <person name="Song R."/>
            <person name="Tanyolac B."/>
            <person name="Young S."/>
            <person name="Ho-Il K."/>
            <person name="Hahn J.H."/>
            <person name="Sangsakoo G."/>
            <person name="Vanavichit A."/>
            <person name="de Mattos Luiz.A.T."/>
            <person name="Zimmer P.D."/>
            <person name="Malone G."/>
            <person name="Dellagostin O."/>
            <person name="de Oliveira A.C."/>
            <person name="Bevan M."/>
            <person name="Bancroft I."/>
            <person name="Minx P."/>
            <person name="Cordum H."/>
            <person name="Wilson R."/>
            <person name="Cheng Z."/>
            <person name="Jin W."/>
            <person name="Jiang J."/>
            <person name="Leong S.A."/>
            <person name="Iwama H."/>
            <person name="Gojobori T."/>
            <person name="Itoh T."/>
            <person name="Niimura Y."/>
            <person name="Fujii Y."/>
            <person name="Habara T."/>
            <person name="Sakai H."/>
            <person name="Sato Y."/>
            <person name="Wilson G."/>
            <person name="Kumar K."/>
            <person name="McCouch S."/>
            <person name="Juretic N."/>
            <person name="Hoen D."/>
            <person name="Wright S."/>
            <person name="Bruskiewich R."/>
            <person name="Bureau T."/>
            <person name="Miyao A."/>
            <person name="Hirochika H."/>
            <person name="Nishikawa T."/>
            <person name="Kadowaki K."/>
            <person name="Sugiura M."/>
            <person name="Burr B."/>
            <person name="Sasaki T."/>
        </authorList>
    </citation>
    <scope>NUCLEOTIDE SEQUENCE [LARGE SCALE GENOMIC DNA]</scope>
    <source>
        <strain evidence="3">cv. Nipponbare</strain>
    </source>
</reference>
<sequence>VDVHHGVVEGGDAVGCDALGDEPCPWFVGPGLDEDTRGDVVQVRERHDVARWAPPVVHLGEAQPRPVGDQQRPVVGGDLVRVDSGHLSGGPPRELRREPLLPLPDHPHHVGDARRRHPPGGGGHPHDVVAVAVEPGAAAREEERPGVHGEGEVDRRRGVERGGAGAALPCLGDEHLEGGAAGAAGGRRELGLEVVDVVGGDVDGEVLEAGRAGRLREGADHGAGRVGHRVAPPRRGHRDALAAAGELADRAHELRRPRAVRHRVAEPEPHHEPAARERRVPGRAG</sequence>
<feature type="non-terminal residue" evidence="2">
    <location>
        <position position="1"/>
    </location>
</feature>
<gene>
    <name evidence="2" type="ordered locus">Os05g0179450</name>
    <name evidence="2" type="ORF">OSNPB_050179450</name>
</gene>
<organism evidence="2 3">
    <name type="scientific">Oryza sativa subsp. japonica</name>
    <name type="common">Rice</name>
    <dbReference type="NCBI Taxonomy" id="39947"/>
    <lineage>
        <taxon>Eukaryota</taxon>
        <taxon>Viridiplantae</taxon>
        <taxon>Streptophyta</taxon>
        <taxon>Embryophyta</taxon>
        <taxon>Tracheophyta</taxon>
        <taxon>Spermatophyta</taxon>
        <taxon>Magnoliopsida</taxon>
        <taxon>Liliopsida</taxon>
        <taxon>Poales</taxon>
        <taxon>Poaceae</taxon>
        <taxon>BOP clade</taxon>
        <taxon>Oryzoideae</taxon>
        <taxon>Oryzeae</taxon>
        <taxon>Oryzinae</taxon>
        <taxon>Oryza</taxon>
        <taxon>Oryza sativa</taxon>
    </lineage>
</organism>
<dbReference type="InParanoid" id="A0A0P0WIW9"/>
<feature type="compositionally biased region" description="Basic and acidic residues" evidence="1">
    <location>
        <begin position="93"/>
        <end position="113"/>
    </location>
</feature>
<dbReference type="Proteomes" id="UP000059680">
    <property type="component" value="Chromosome 5"/>
</dbReference>
<evidence type="ECO:0000256" key="1">
    <source>
        <dbReference type="SAM" id="MobiDB-lite"/>
    </source>
</evidence>
<feature type="region of interest" description="Disordered" evidence="1">
    <location>
        <begin position="82"/>
        <end position="124"/>
    </location>
</feature>
<name>A0A0P0WIW9_ORYSJ</name>
<evidence type="ECO:0000313" key="2">
    <source>
        <dbReference type="EMBL" id="BAS92548.1"/>
    </source>
</evidence>
<evidence type="ECO:0000313" key="3">
    <source>
        <dbReference type="Proteomes" id="UP000059680"/>
    </source>
</evidence>
<reference evidence="2 3" key="3">
    <citation type="journal article" date="2013" name="Rice">
        <title>Improvement of the Oryza sativa Nipponbare reference genome using next generation sequence and optical map data.</title>
        <authorList>
            <person name="Kawahara Y."/>
            <person name="de la Bastide M."/>
            <person name="Hamilton J.P."/>
            <person name="Kanamori H."/>
            <person name="McCombie W.R."/>
            <person name="Ouyang S."/>
            <person name="Schwartz D.C."/>
            <person name="Tanaka T."/>
            <person name="Wu J."/>
            <person name="Zhou S."/>
            <person name="Childs K.L."/>
            <person name="Davidson R.M."/>
            <person name="Lin H."/>
            <person name="Quesada-Ocampo L."/>
            <person name="Vaillancourt B."/>
            <person name="Sakai H."/>
            <person name="Lee S.S."/>
            <person name="Kim J."/>
            <person name="Numa H."/>
            <person name="Itoh T."/>
            <person name="Buell C.R."/>
            <person name="Matsumoto T."/>
        </authorList>
    </citation>
    <scope>NUCLEOTIDE SEQUENCE [LARGE SCALE GENOMIC DNA]</scope>
    <source>
        <strain evidence="3">cv. Nipponbare</strain>
    </source>
</reference>
<feature type="compositionally biased region" description="Basic and acidic residues" evidence="1">
    <location>
        <begin position="263"/>
        <end position="285"/>
    </location>
</feature>
<dbReference type="EMBL" id="AP014961">
    <property type="protein sequence ID" value="BAS92548.1"/>
    <property type="molecule type" value="Genomic_DNA"/>
</dbReference>
<reference evidence="2 3" key="2">
    <citation type="journal article" date="2013" name="Plant Cell Physiol.">
        <title>Rice Annotation Project Database (RAP-DB): an integrative and interactive database for rice genomics.</title>
        <authorList>
            <person name="Sakai H."/>
            <person name="Lee S.S."/>
            <person name="Tanaka T."/>
            <person name="Numa H."/>
            <person name="Kim J."/>
            <person name="Kawahara Y."/>
            <person name="Wakimoto H."/>
            <person name="Yang C.C."/>
            <person name="Iwamoto M."/>
            <person name="Abe T."/>
            <person name="Yamada Y."/>
            <person name="Muto A."/>
            <person name="Inokuchi H."/>
            <person name="Ikemura T."/>
            <person name="Matsumoto T."/>
            <person name="Sasaki T."/>
            <person name="Itoh T."/>
        </authorList>
    </citation>
    <scope>NUCLEOTIDE SEQUENCE [LARGE SCALE GENOMIC DNA]</scope>
    <source>
        <strain evidence="3">cv. Nipponbare</strain>
    </source>
</reference>
<keyword evidence="3" id="KW-1185">Reference proteome</keyword>
<dbReference type="AlphaFoldDB" id="A0A0P0WIW9"/>